<evidence type="ECO:0000313" key="1">
    <source>
        <dbReference type="EMBL" id="GIG50906.1"/>
    </source>
</evidence>
<accession>A0A919UG52</accession>
<dbReference type="Proteomes" id="UP000660611">
    <property type="component" value="Unassembled WGS sequence"/>
</dbReference>
<gene>
    <name evidence="1" type="ORF">Dsi01nite_089470</name>
</gene>
<protein>
    <submittedName>
        <fullName evidence="1">Uncharacterized protein</fullName>
    </submittedName>
</protein>
<comment type="caution">
    <text evidence="1">The sequence shown here is derived from an EMBL/GenBank/DDBJ whole genome shotgun (WGS) entry which is preliminary data.</text>
</comment>
<organism evidence="1 2">
    <name type="scientific">Dactylosporangium siamense</name>
    <dbReference type="NCBI Taxonomy" id="685454"/>
    <lineage>
        <taxon>Bacteria</taxon>
        <taxon>Bacillati</taxon>
        <taxon>Actinomycetota</taxon>
        <taxon>Actinomycetes</taxon>
        <taxon>Micromonosporales</taxon>
        <taxon>Micromonosporaceae</taxon>
        <taxon>Dactylosporangium</taxon>
    </lineage>
</organism>
<sequence>MNDLEGDGALEPLVESGVDRRHAALGDTGANAVAPVYKRTEKGIGDRGIHWLRVYGW</sequence>
<proteinExistence type="predicted"/>
<reference evidence="1" key="1">
    <citation type="submission" date="2021-01" db="EMBL/GenBank/DDBJ databases">
        <title>Whole genome shotgun sequence of Dactylosporangium siamense NBRC 106093.</title>
        <authorList>
            <person name="Komaki H."/>
            <person name="Tamura T."/>
        </authorList>
    </citation>
    <scope>NUCLEOTIDE SEQUENCE</scope>
    <source>
        <strain evidence="1">NBRC 106093</strain>
    </source>
</reference>
<keyword evidence="2" id="KW-1185">Reference proteome</keyword>
<dbReference type="AlphaFoldDB" id="A0A919UG52"/>
<name>A0A919UG52_9ACTN</name>
<dbReference type="EMBL" id="BONQ01000144">
    <property type="protein sequence ID" value="GIG50906.1"/>
    <property type="molecule type" value="Genomic_DNA"/>
</dbReference>
<evidence type="ECO:0000313" key="2">
    <source>
        <dbReference type="Proteomes" id="UP000660611"/>
    </source>
</evidence>